<dbReference type="InterPro" id="IPR036390">
    <property type="entry name" value="WH_DNA-bd_sf"/>
</dbReference>
<dbReference type="Pfam" id="PF13412">
    <property type="entry name" value="HTH_24"/>
    <property type="match status" value="1"/>
</dbReference>
<dbReference type="InterPro" id="IPR007421">
    <property type="entry name" value="Schlafen_AlbA_2_dom"/>
</dbReference>
<keyword evidence="3" id="KW-1185">Reference proteome</keyword>
<dbReference type="Pfam" id="PF13749">
    <property type="entry name" value="HATPase_c_4"/>
    <property type="match status" value="1"/>
</dbReference>
<dbReference type="Gene3D" id="3.30.950.30">
    <property type="entry name" value="Schlafen, AAA domain"/>
    <property type="match status" value="1"/>
</dbReference>
<dbReference type="PANTHER" id="PTHR30595">
    <property type="entry name" value="GLPR-RELATED TRANSCRIPTIONAL REPRESSOR"/>
    <property type="match status" value="1"/>
</dbReference>
<dbReference type="EMBL" id="CP011546">
    <property type="protein sequence ID" value="AKK10078.1"/>
    <property type="molecule type" value="Genomic_DNA"/>
</dbReference>
<dbReference type="Pfam" id="PF04326">
    <property type="entry name" value="SLFN_AlbA_2"/>
    <property type="match status" value="1"/>
</dbReference>
<evidence type="ECO:0000259" key="1">
    <source>
        <dbReference type="Pfam" id="PF04326"/>
    </source>
</evidence>
<dbReference type="InterPro" id="IPR038475">
    <property type="entry name" value="RecG_C_sf"/>
</dbReference>
<evidence type="ECO:0000313" key="3">
    <source>
        <dbReference type="Proteomes" id="UP000035548"/>
    </source>
</evidence>
<reference evidence="3" key="2">
    <citation type="submission" date="2015-05" db="EMBL/GenBank/DDBJ databases">
        <title>Complete genome sequence of Corynebacterium uterequi DSM 45634, isolated from the uterus of a maiden mare.</title>
        <authorList>
            <person name="Ruckert C."/>
            <person name="Albersmeier A."/>
            <person name="Winkler A."/>
            <person name="Tauch A."/>
        </authorList>
    </citation>
    <scope>NUCLEOTIDE SEQUENCE [LARGE SCALE GENOMIC DNA]</scope>
    <source>
        <strain evidence="3">DSM 45634</strain>
    </source>
</reference>
<proteinExistence type="predicted"/>
<organism evidence="2 3">
    <name type="scientific">Corynebacterium uterequi</name>
    <dbReference type="NCBI Taxonomy" id="1072256"/>
    <lineage>
        <taxon>Bacteria</taxon>
        <taxon>Bacillati</taxon>
        <taxon>Actinomycetota</taxon>
        <taxon>Actinomycetes</taxon>
        <taxon>Mycobacteriales</taxon>
        <taxon>Corynebacteriaceae</taxon>
        <taxon>Corynebacterium</taxon>
    </lineage>
</organism>
<dbReference type="GO" id="GO:0003678">
    <property type="term" value="F:DNA helicase activity"/>
    <property type="evidence" value="ECO:0007669"/>
    <property type="project" value="UniProtKB-EC"/>
</dbReference>
<accession>A0A0G3HDN1</accession>
<dbReference type="EC" id="3.6.4.12" evidence="2"/>
<dbReference type="STRING" id="1072256.CUTER_00245"/>
<dbReference type="InterPro" id="IPR036388">
    <property type="entry name" value="WH-like_DNA-bd_sf"/>
</dbReference>
<feature type="domain" description="Schlafen AlbA-2" evidence="1">
    <location>
        <begin position="60"/>
        <end position="176"/>
    </location>
</feature>
<dbReference type="KEGG" id="cut:CUTER_00245"/>
<dbReference type="PANTHER" id="PTHR30595:SF6">
    <property type="entry name" value="SCHLAFEN ALBA-2 DOMAIN-CONTAINING PROTEIN"/>
    <property type="match status" value="1"/>
</dbReference>
<gene>
    <name evidence="2" type="ORF">CUTER_00245</name>
</gene>
<reference evidence="2 3" key="1">
    <citation type="journal article" date="2015" name="Genome Announc.">
        <title>Virulence Factor Genes Detected in the Complete Genome Sequence of Corynebacterium uterequi DSM 45634, Isolated from the Uterus of a Maiden Mare.</title>
        <authorList>
            <person name="Ruckert C."/>
            <person name="Kriete M."/>
            <person name="Jaenicke S."/>
            <person name="Winkler A."/>
            <person name="Tauch A."/>
        </authorList>
    </citation>
    <scope>NUCLEOTIDE SEQUENCE [LARGE SCALE GENOMIC DNA]</scope>
    <source>
        <strain evidence="2 3">DSM 45634</strain>
    </source>
</reference>
<name>A0A0G3HDN1_9CORY</name>
<dbReference type="Proteomes" id="UP000035548">
    <property type="component" value="Chromosome"/>
</dbReference>
<sequence>MPGIVPLGVFPPSFPLNITQWEVGCYVRWEVTSTGEDSRSFVDAATLSDTIDALRHIGAEQQRIEVKSGVGKSIRDTLSAFSNSDGGVILVGLDEEHGFTPRPGFDAAKARDAIEQRCAQLTPAVRPLVEIHSFEEQQVLVVEVPPMASHDKPCYVTEKGRYNGSFIRVGDGDVQLTAYEIDRLLEEKTQPRWDDQPVEDATLDDLDDQLLRDFLEIHRERRPKTFSEGADTALKRLKILADGRPTLAALLALGEYPQQFFPRLSVTFALFPGTTKGDIVSGERLLDSATLSGTVQELVEQGVAIAKKNMRTGALIGESFRTDLPDYPPVAIREALTNALMHRDYSPMAQGSPVQMNMFVDRLEITSPGGLYGGVTVRNLGEPGNTSSRNHRLSTFLEDVPLPGGGVVAENRGTGIAVMLKASADALMPPPSFRNTIDSFTVTFYRRRVATSERHVTARDHVLNLLRTAASVSTTEVVGATGLSRTAVQKALNELIADGVVERTEPSRSPRQRYRLTT</sequence>
<dbReference type="GO" id="GO:0016787">
    <property type="term" value="F:hydrolase activity"/>
    <property type="evidence" value="ECO:0007669"/>
    <property type="project" value="UniProtKB-KW"/>
</dbReference>
<dbReference type="Gene3D" id="1.10.10.10">
    <property type="entry name" value="Winged helix-like DNA-binding domain superfamily/Winged helix DNA-binding domain"/>
    <property type="match status" value="1"/>
</dbReference>
<evidence type="ECO:0000313" key="2">
    <source>
        <dbReference type="EMBL" id="AKK10078.1"/>
    </source>
</evidence>
<protein>
    <submittedName>
        <fullName evidence="2">Putative transcriptional regulator with HTH domain</fullName>
        <ecNumber evidence="2">3.6.4.12</ecNumber>
    </submittedName>
</protein>
<dbReference type="AlphaFoldDB" id="A0A0G3HDN1"/>
<dbReference type="PATRIC" id="fig|1072256.5.peg.47"/>
<dbReference type="Gene3D" id="3.30.565.60">
    <property type="match status" value="1"/>
</dbReference>
<keyword evidence="2" id="KW-0378">Hydrolase</keyword>
<dbReference type="SUPFAM" id="SSF46785">
    <property type="entry name" value="Winged helix' DNA-binding domain"/>
    <property type="match status" value="1"/>
</dbReference>
<dbReference type="InterPro" id="IPR038461">
    <property type="entry name" value="Schlafen_AlbA_2_dom_sf"/>
</dbReference>